<dbReference type="InterPro" id="IPR003820">
    <property type="entry name" value="KdpC"/>
</dbReference>
<dbReference type="PANTHER" id="PTHR30042:SF2">
    <property type="entry name" value="POTASSIUM-TRANSPORTING ATPASE KDPC SUBUNIT"/>
    <property type="match status" value="1"/>
</dbReference>
<comment type="similarity">
    <text evidence="11">Belongs to the KdpC family.</text>
</comment>
<name>A0ABP8LSK5_9BACT</name>
<evidence type="ECO:0000313" key="13">
    <source>
        <dbReference type="Proteomes" id="UP001501508"/>
    </source>
</evidence>
<gene>
    <name evidence="11" type="primary">kdpC</name>
    <name evidence="12" type="ORF">GCM10023091_12810</name>
</gene>
<evidence type="ECO:0000256" key="8">
    <source>
        <dbReference type="ARBA" id="ARBA00022989"/>
    </source>
</evidence>
<dbReference type="PANTHER" id="PTHR30042">
    <property type="entry name" value="POTASSIUM-TRANSPORTING ATPASE C CHAIN"/>
    <property type="match status" value="1"/>
</dbReference>
<sequence length="192" mass="20855">MLIQRKMKLHFIKAFKLTLFTIILLAVAYPLALWGVAQITPHRGAGETIVHKGRTYFANVGQSFTDKTHFWSRPSAVGYNAAGSGGSNKGPSNEAYLAEVRARIDTFLVYHPGVRRSAVPVEMVTASGSGLDPDISPDAANIQVPRVAAARGIAASEVYRLVQQQTRKPVLGVFGTEKVNVLKLNLALDDIR</sequence>
<reference evidence="13" key="1">
    <citation type="journal article" date="2019" name="Int. J. Syst. Evol. Microbiol.">
        <title>The Global Catalogue of Microorganisms (GCM) 10K type strain sequencing project: providing services to taxonomists for standard genome sequencing and annotation.</title>
        <authorList>
            <consortium name="The Broad Institute Genomics Platform"/>
            <consortium name="The Broad Institute Genome Sequencing Center for Infectious Disease"/>
            <person name="Wu L."/>
            <person name="Ma J."/>
        </authorList>
    </citation>
    <scope>NUCLEOTIDE SEQUENCE [LARGE SCALE GENOMIC DNA]</scope>
    <source>
        <strain evidence="13">JCM 31920</strain>
    </source>
</reference>
<comment type="function">
    <text evidence="11">Part of the high-affinity ATP-driven potassium transport (or Kdp) system, which catalyzes the hydrolysis of ATP coupled with the electrogenic transport of potassium into the cytoplasm. This subunit acts as a catalytic chaperone that increases the ATP-binding affinity of the ATP-hydrolyzing subunit KdpB by the formation of a transient KdpB/KdpC/ATP ternary complex.</text>
</comment>
<keyword evidence="1 11" id="KW-0813">Transport</keyword>
<protein>
    <recommendedName>
        <fullName evidence="11">Potassium-transporting ATPase KdpC subunit</fullName>
    </recommendedName>
    <alternativeName>
        <fullName evidence="11">ATP phosphohydrolase [potassium-transporting] C chain</fullName>
    </alternativeName>
    <alternativeName>
        <fullName evidence="11">Potassium-binding and translocating subunit C</fullName>
    </alternativeName>
    <alternativeName>
        <fullName evidence="11">Potassium-translocating ATPase C chain</fullName>
    </alternativeName>
</protein>
<comment type="subcellular location">
    <subcellularLocation>
        <location evidence="11">Cell membrane</location>
        <topology evidence="11">Single-pass membrane protein</topology>
    </subcellularLocation>
</comment>
<keyword evidence="10 11" id="KW-0472">Membrane</keyword>
<dbReference type="Proteomes" id="UP001501508">
    <property type="component" value="Unassembled WGS sequence"/>
</dbReference>
<evidence type="ECO:0000256" key="6">
    <source>
        <dbReference type="ARBA" id="ARBA00022840"/>
    </source>
</evidence>
<keyword evidence="6 11" id="KW-0067">ATP-binding</keyword>
<evidence type="ECO:0000256" key="7">
    <source>
        <dbReference type="ARBA" id="ARBA00022958"/>
    </source>
</evidence>
<evidence type="ECO:0000256" key="4">
    <source>
        <dbReference type="ARBA" id="ARBA00022692"/>
    </source>
</evidence>
<keyword evidence="3 11" id="KW-0633">Potassium transport</keyword>
<dbReference type="NCBIfam" id="TIGR00681">
    <property type="entry name" value="kdpC"/>
    <property type="match status" value="1"/>
</dbReference>
<evidence type="ECO:0000256" key="11">
    <source>
        <dbReference type="HAMAP-Rule" id="MF_00276"/>
    </source>
</evidence>
<dbReference type="Pfam" id="PF02669">
    <property type="entry name" value="KdpC"/>
    <property type="match status" value="1"/>
</dbReference>
<proteinExistence type="inferred from homology"/>
<evidence type="ECO:0000256" key="3">
    <source>
        <dbReference type="ARBA" id="ARBA00022538"/>
    </source>
</evidence>
<dbReference type="NCBIfam" id="NF010606">
    <property type="entry name" value="PRK14002.1"/>
    <property type="match status" value="1"/>
</dbReference>
<keyword evidence="5 11" id="KW-0547">Nucleotide-binding</keyword>
<keyword evidence="4 11" id="KW-0812">Transmembrane</keyword>
<keyword evidence="13" id="KW-1185">Reference proteome</keyword>
<accession>A0ABP8LSK5</accession>
<dbReference type="HAMAP" id="MF_00276">
    <property type="entry name" value="KdpC"/>
    <property type="match status" value="1"/>
</dbReference>
<dbReference type="EMBL" id="BAABEY010000013">
    <property type="protein sequence ID" value="GAA4435772.1"/>
    <property type="molecule type" value="Genomic_DNA"/>
</dbReference>
<evidence type="ECO:0000256" key="5">
    <source>
        <dbReference type="ARBA" id="ARBA00022741"/>
    </source>
</evidence>
<keyword evidence="7 11" id="KW-0630">Potassium</keyword>
<keyword evidence="9 11" id="KW-0406">Ion transport</keyword>
<keyword evidence="8 11" id="KW-1133">Transmembrane helix</keyword>
<comment type="caution">
    <text evidence="12">The sequence shown here is derived from an EMBL/GenBank/DDBJ whole genome shotgun (WGS) entry which is preliminary data.</text>
</comment>
<evidence type="ECO:0000256" key="1">
    <source>
        <dbReference type="ARBA" id="ARBA00022448"/>
    </source>
</evidence>
<evidence type="ECO:0000256" key="10">
    <source>
        <dbReference type="ARBA" id="ARBA00023136"/>
    </source>
</evidence>
<evidence type="ECO:0000313" key="12">
    <source>
        <dbReference type="EMBL" id="GAA4435772.1"/>
    </source>
</evidence>
<keyword evidence="2 11" id="KW-1003">Cell membrane</keyword>
<organism evidence="12 13">
    <name type="scientific">Ravibacter arvi</name>
    <dbReference type="NCBI Taxonomy" id="2051041"/>
    <lineage>
        <taxon>Bacteria</taxon>
        <taxon>Pseudomonadati</taxon>
        <taxon>Bacteroidota</taxon>
        <taxon>Cytophagia</taxon>
        <taxon>Cytophagales</taxon>
        <taxon>Spirosomataceae</taxon>
        <taxon>Ravibacter</taxon>
    </lineage>
</organism>
<comment type="subunit">
    <text evidence="11">The system is composed of three essential subunits: KdpA, KdpB and KdpC.</text>
</comment>
<evidence type="ECO:0000256" key="9">
    <source>
        <dbReference type="ARBA" id="ARBA00023065"/>
    </source>
</evidence>
<dbReference type="PIRSF" id="PIRSF001296">
    <property type="entry name" value="K_ATPase_KdpC"/>
    <property type="match status" value="1"/>
</dbReference>
<evidence type="ECO:0000256" key="2">
    <source>
        <dbReference type="ARBA" id="ARBA00022475"/>
    </source>
</evidence>